<dbReference type="PANTHER" id="PTHR42721">
    <property type="entry name" value="SUGAR HYDROLASE-RELATED"/>
    <property type="match status" value="1"/>
</dbReference>
<dbReference type="InterPro" id="IPR036881">
    <property type="entry name" value="Glyco_hydro_3_C_sf"/>
</dbReference>
<gene>
    <name evidence="5" type="ORF">F2Z07_24630</name>
</gene>
<dbReference type="InterPro" id="IPR013783">
    <property type="entry name" value="Ig-like_fold"/>
</dbReference>
<dbReference type="GO" id="GO:0008422">
    <property type="term" value="F:beta-glucosidase activity"/>
    <property type="evidence" value="ECO:0007669"/>
    <property type="project" value="UniProtKB-ARBA"/>
</dbReference>
<feature type="domain" description="Fibronectin type III-like" evidence="4">
    <location>
        <begin position="463"/>
        <end position="532"/>
    </location>
</feature>
<dbReference type="SMART" id="SM01217">
    <property type="entry name" value="Fn3_like"/>
    <property type="match status" value="1"/>
</dbReference>
<dbReference type="GO" id="GO:0046556">
    <property type="term" value="F:alpha-L-arabinofuranosidase activity"/>
    <property type="evidence" value="ECO:0007669"/>
    <property type="project" value="TreeGrafter"/>
</dbReference>
<dbReference type="EMBL" id="VVZV01000133">
    <property type="protein sequence ID" value="KAA5309615.1"/>
    <property type="molecule type" value="Genomic_DNA"/>
</dbReference>
<comment type="similarity">
    <text evidence="1">Belongs to the glycosyl hydrolase 3 family.</text>
</comment>
<dbReference type="GO" id="GO:0045493">
    <property type="term" value="P:xylan catabolic process"/>
    <property type="evidence" value="ECO:0007669"/>
    <property type="project" value="InterPro"/>
</dbReference>
<dbReference type="GO" id="GO:0031222">
    <property type="term" value="P:arabinan catabolic process"/>
    <property type="evidence" value="ECO:0007669"/>
    <property type="project" value="TreeGrafter"/>
</dbReference>
<dbReference type="InterPro" id="IPR002772">
    <property type="entry name" value="Glyco_hydro_3_C"/>
</dbReference>
<proteinExistence type="inferred from homology"/>
<dbReference type="PANTHER" id="PTHR42721:SF3">
    <property type="entry name" value="BETA-D-XYLOSIDASE 5-RELATED"/>
    <property type="match status" value="1"/>
</dbReference>
<organism evidence="5 6">
    <name type="scientific">Phocaeicola dorei</name>
    <dbReference type="NCBI Taxonomy" id="357276"/>
    <lineage>
        <taxon>Bacteria</taxon>
        <taxon>Pseudomonadati</taxon>
        <taxon>Bacteroidota</taxon>
        <taxon>Bacteroidia</taxon>
        <taxon>Bacteroidales</taxon>
        <taxon>Bacteroidaceae</taxon>
        <taxon>Phocaeicola</taxon>
    </lineage>
</organism>
<dbReference type="GO" id="GO:0009044">
    <property type="term" value="F:xylan 1,4-beta-xylosidase activity"/>
    <property type="evidence" value="ECO:0007669"/>
    <property type="project" value="InterPro"/>
</dbReference>
<dbReference type="InterPro" id="IPR044993">
    <property type="entry name" value="BXL"/>
</dbReference>
<evidence type="ECO:0000256" key="3">
    <source>
        <dbReference type="ARBA" id="ARBA00022801"/>
    </source>
</evidence>
<keyword evidence="2" id="KW-0732">Signal</keyword>
<name>A0A6L3IJV8_9BACT</name>
<evidence type="ECO:0000313" key="5">
    <source>
        <dbReference type="EMBL" id="KAA5309615.1"/>
    </source>
</evidence>
<dbReference type="Pfam" id="PF14310">
    <property type="entry name" value="Fn3-like"/>
    <property type="match status" value="1"/>
</dbReference>
<dbReference type="RefSeq" id="WP_149937571.1">
    <property type="nucleotide sequence ID" value="NZ_VVZV01000133.1"/>
</dbReference>
<dbReference type="Gene3D" id="3.40.50.1700">
    <property type="entry name" value="Glycoside hydrolase family 3 C-terminal domain"/>
    <property type="match status" value="1"/>
</dbReference>
<dbReference type="Pfam" id="PF01915">
    <property type="entry name" value="Glyco_hydro_3_C"/>
    <property type="match status" value="1"/>
</dbReference>
<evidence type="ECO:0000256" key="2">
    <source>
        <dbReference type="ARBA" id="ARBA00022729"/>
    </source>
</evidence>
<dbReference type="Proteomes" id="UP000481700">
    <property type="component" value="Unassembled WGS sequence"/>
</dbReference>
<dbReference type="Pfam" id="PF00933">
    <property type="entry name" value="Glyco_hydro_3"/>
    <property type="match status" value="1"/>
</dbReference>
<dbReference type="SUPFAM" id="SSF51445">
    <property type="entry name" value="(Trans)glycosidases"/>
    <property type="match status" value="1"/>
</dbReference>
<dbReference type="AlphaFoldDB" id="A0A6L3IJV8"/>
<keyword evidence="3" id="KW-0378">Hydrolase</keyword>
<dbReference type="InterPro" id="IPR001764">
    <property type="entry name" value="Glyco_hydro_3_N"/>
</dbReference>
<dbReference type="InterPro" id="IPR026891">
    <property type="entry name" value="Fn3-like"/>
</dbReference>
<feature type="non-terminal residue" evidence="5">
    <location>
        <position position="1"/>
    </location>
</feature>
<dbReference type="Gene3D" id="2.60.40.10">
    <property type="entry name" value="Immunoglobulins"/>
    <property type="match status" value="1"/>
</dbReference>
<reference evidence="5 6" key="1">
    <citation type="journal article" date="2019" name="Nat. Med.">
        <title>A library of human gut bacterial isolates paired with longitudinal multiomics data enables mechanistic microbiome research.</title>
        <authorList>
            <person name="Poyet M."/>
            <person name="Groussin M."/>
            <person name="Gibbons S.M."/>
            <person name="Avila-Pacheco J."/>
            <person name="Jiang X."/>
            <person name="Kearney S.M."/>
            <person name="Perrotta A.R."/>
            <person name="Berdy B."/>
            <person name="Zhao S."/>
            <person name="Lieberman T.D."/>
            <person name="Swanson P.K."/>
            <person name="Smith M."/>
            <person name="Roesemann S."/>
            <person name="Alexander J.E."/>
            <person name="Rich S.A."/>
            <person name="Livny J."/>
            <person name="Vlamakis H."/>
            <person name="Clish C."/>
            <person name="Bullock K."/>
            <person name="Deik A."/>
            <person name="Scott J."/>
            <person name="Pierce K.A."/>
            <person name="Xavier R.J."/>
            <person name="Alm E.J."/>
        </authorList>
    </citation>
    <scope>NUCLEOTIDE SEQUENCE [LARGE SCALE GENOMIC DNA]</scope>
    <source>
        <strain evidence="5 6">BIOML-A25</strain>
    </source>
</reference>
<dbReference type="FunFam" id="2.60.40.10:FF:000495">
    <property type="entry name" value="Periplasmic beta-glucosidase"/>
    <property type="match status" value="1"/>
</dbReference>
<protein>
    <submittedName>
        <fullName evidence="5">Beta-glucosidase</fullName>
    </submittedName>
</protein>
<sequence>HFAVYSIPIGGRDGKTRTDPHVAPREMRTLYIEPFRMAFQEAGALGVMSSYNDYDGEPITGSYHFLTEILRQEWGFKGYVVSDSEAVEFISNKHKVADTYEDGIAQAVNAGLNIRTHFTPPADFILPLRKAVDNGKISQETLDKRVAEILRIKFRLGLFDNPYRGNGKQAEQIVHSKEHQAVSLEAARQSLVLLKNETNLLPLSKSIRSIAVIGPNANEQTQLICRYGPANAPIKTVYQGIKELLPHTEVIYKKGCDIIDPHFPESEILDFPKTAEEVQLMEEAIRAAKQAEVVVMVLGGNELTVREDRSRTSLNLPGRQEELLKAVCATGKPIILVMLDGRASSINYAAAHIPAILHAWFPGEFCGQAVAEALFGDYNPGGRLAVTFPKSVGQIPFAFPFKPGSDESSSTSVYGALYPFGHGLSYTTFTYSDLHISPSHQGVQGDIHVSCKIKNTGKIKGDEVVQLYLRDEISSVTTYTKVLRGFERISLKAGEEQTVHFRLRPQDLGLWDKNMNFRVELGSFKVMLGASSTDIRLHGQFEITP</sequence>
<dbReference type="Gene3D" id="3.20.20.300">
    <property type="entry name" value="Glycoside hydrolase, family 3, N-terminal domain"/>
    <property type="match status" value="1"/>
</dbReference>
<evidence type="ECO:0000259" key="4">
    <source>
        <dbReference type="SMART" id="SM01217"/>
    </source>
</evidence>
<evidence type="ECO:0000256" key="1">
    <source>
        <dbReference type="ARBA" id="ARBA00005336"/>
    </source>
</evidence>
<dbReference type="SUPFAM" id="SSF52279">
    <property type="entry name" value="Beta-D-glucan exohydrolase, C-terminal domain"/>
    <property type="match status" value="1"/>
</dbReference>
<dbReference type="InterPro" id="IPR017853">
    <property type="entry name" value="GH"/>
</dbReference>
<evidence type="ECO:0000313" key="6">
    <source>
        <dbReference type="Proteomes" id="UP000481700"/>
    </source>
</evidence>
<dbReference type="InterPro" id="IPR036962">
    <property type="entry name" value="Glyco_hydro_3_N_sf"/>
</dbReference>
<accession>A0A6L3IJV8</accession>
<comment type="caution">
    <text evidence="5">The sequence shown here is derived from an EMBL/GenBank/DDBJ whole genome shotgun (WGS) entry which is preliminary data.</text>
</comment>